<dbReference type="Pfam" id="PF12937">
    <property type="entry name" value="F-box-like"/>
    <property type="match status" value="1"/>
</dbReference>
<evidence type="ECO:0000313" key="2">
    <source>
        <dbReference type="EMBL" id="TFY62603.1"/>
    </source>
</evidence>
<comment type="caution">
    <text evidence="2">The sequence shown here is derived from an EMBL/GenBank/DDBJ whole genome shotgun (WGS) entry which is preliminary data.</text>
</comment>
<accession>A0A4Y9YLN0</accession>
<organism evidence="2 3">
    <name type="scientific">Dentipellis fragilis</name>
    <dbReference type="NCBI Taxonomy" id="205917"/>
    <lineage>
        <taxon>Eukaryota</taxon>
        <taxon>Fungi</taxon>
        <taxon>Dikarya</taxon>
        <taxon>Basidiomycota</taxon>
        <taxon>Agaricomycotina</taxon>
        <taxon>Agaricomycetes</taxon>
        <taxon>Russulales</taxon>
        <taxon>Hericiaceae</taxon>
        <taxon>Dentipellis</taxon>
    </lineage>
</organism>
<dbReference type="OrthoDB" id="3181669at2759"/>
<name>A0A4Y9YLN0_9AGAM</name>
<evidence type="ECO:0000313" key="3">
    <source>
        <dbReference type="Proteomes" id="UP000298327"/>
    </source>
</evidence>
<sequence length="788" mass="89075">MCAPTCHLLFHRTSPACKLDSTGRREADGETALPGQWYTVSRARVLCAPPHTRRTHPLCLCVASRAFLLPIVSPVPPPPVVSGVARKSFEYMVLKCESSIGACLQALYMRLPEAGSLMPAQATGGAISSLFGFILSYSPDTSTSAWVTKQLSGSHLDPQSFWDSSIQSRLRLLDHHSASEASKNGRVQEKWDRELGAAEGALATLRYGRNRICPVNTLPPEILVRIFQDFNVSPGNRRRRSYVASLRLGWIVVTHVCRYWRQVALSFNALWRKICFSLGKDWTMEMLRRSGNVPIIYKQHFGSPRFRLQPNVETIVQHMHRIQTLSFQAGSFALDPLFTALMNPAPVLENLELYAFHDSAEFPARQLPEQFFEGQAPRLHRIAMHNIHINWQSPILTRVRYLEIRADGDPGWAYEFAHKLPVLRDMLDGLATAPDLETLILVNAMSNGPASIECPVRLPQLRRLVVWTETAMCHRFVSSLDFPPTTDTELVCYSPEEPGPDAYALISLLSRFNGGLDGSNEPTTTPLVKIACWELDNIFTMQTSHNNEDVPEGLAVHPMPNIRLQILQPLIRDNHRPVGLQLFKAICNALNVRTVRYLALNFPEPPLHSDWRLINTQMPELVFIDTYSMTMAVKFATVLCHPLANPVLDTQTTMPVDNEQGMAFLRLRAWALHHTNFETLFGDFSLGMVLPDMIKVRQQSTKPLKELFLRNCWIEARCVDKLKEIIRVDTDFYHLTDLHHPLGDTRHDDRAEEVEPDGLSYLLHTDDELDDDEMDPPATAYLPPHITA</sequence>
<dbReference type="SUPFAM" id="SSF81383">
    <property type="entry name" value="F-box domain"/>
    <property type="match status" value="1"/>
</dbReference>
<keyword evidence="3" id="KW-1185">Reference proteome</keyword>
<proteinExistence type="predicted"/>
<dbReference type="Gene3D" id="1.20.1280.50">
    <property type="match status" value="1"/>
</dbReference>
<dbReference type="EMBL" id="SEOQ01000455">
    <property type="protein sequence ID" value="TFY62603.1"/>
    <property type="molecule type" value="Genomic_DNA"/>
</dbReference>
<reference evidence="2 3" key="1">
    <citation type="submission" date="2019-02" db="EMBL/GenBank/DDBJ databases">
        <title>Genome sequencing of the rare red list fungi Dentipellis fragilis.</title>
        <authorList>
            <person name="Buettner E."/>
            <person name="Kellner H."/>
        </authorList>
    </citation>
    <scope>NUCLEOTIDE SEQUENCE [LARGE SCALE GENOMIC DNA]</scope>
    <source>
        <strain evidence="2 3">DSM 105465</strain>
    </source>
</reference>
<protein>
    <recommendedName>
        <fullName evidence="1">F-box domain-containing protein</fullName>
    </recommendedName>
</protein>
<dbReference type="InterPro" id="IPR001810">
    <property type="entry name" value="F-box_dom"/>
</dbReference>
<dbReference type="InterPro" id="IPR036047">
    <property type="entry name" value="F-box-like_dom_sf"/>
</dbReference>
<gene>
    <name evidence="2" type="ORF">EVG20_g6645</name>
</gene>
<evidence type="ECO:0000259" key="1">
    <source>
        <dbReference type="Pfam" id="PF12937"/>
    </source>
</evidence>
<feature type="domain" description="F-box" evidence="1">
    <location>
        <begin position="216"/>
        <end position="277"/>
    </location>
</feature>
<dbReference type="Proteomes" id="UP000298327">
    <property type="component" value="Unassembled WGS sequence"/>
</dbReference>
<dbReference type="AlphaFoldDB" id="A0A4Y9YLN0"/>